<dbReference type="Proteomes" id="UP001159405">
    <property type="component" value="Unassembled WGS sequence"/>
</dbReference>
<dbReference type="Pfam" id="PF20706">
    <property type="entry name" value="GT4-conflict"/>
    <property type="match status" value="1"/>
</dbReference>
<dbReference type="EMBL" id="CALNXK010000026">
    <property type="protein sequence ID" value="CAH3113510.1"/>
    <property type="molecule type" value="Genomic_DNA"/>
</dbReference>
<comment type="caution">
    <text evidence="4">The sequence shown here is derived from an EMBL/GenBank/DDBJ whole genome shotgun (WGS) entry which is preliminary data.</text>
</comment>
<dbReference type="Pfam" id="PF13855">
    <property type="entry name" value="LRR_8"/>
    <property type="match status" value="1"/>
</dbReference>
<dbReference type="Gene3D" id="3.40.50.2000">
    <property type="entry name" value="Glycogen Phosphorylase B"/>
    <property type="match status" value="2"/>
</dbReference>
<dbReference type="PANTHER" id="PTHR47508:SF1">
    <property type="entry name" value="NON-SPECIFIC SERINE_THREONINE PROTEIN KINASE"/>
    <property type="match status" value="1"/>
</dbReference>
<evidence type="ECO:0000313" key="5">
    <source>
        <dbReference type="Proteomes" id="UP001159405"/>
    </source>
</evidence>
<dbReference type="Gene3D" id="1.10.10.10">
    <property type="entry name" value="Winged helix-like DNA-binding domain superfamily/Winged helix DNA-binding domain"/>
    <property type="match status" value="2"/>
</dbReference>
<evidence type="ECO:0000256" key="3">
    <source>
        <dbReference type="SAM" id="MobiDB-lite"/>
    </source>
</evidence>
<reference evidence="4 5" key="1">
    <citation type="submission" date="2022-05" db="EMBL/GenBank/DDBJ databases">
        <authorList>
            <consortium name="Genoscope - CEA"/>
            <person name="William W."/>
        </authorList>
    </citation>
    <scope>NUCLEOTIDE SEQUENCE [LARGE SCALE GENOMIC DNA]</scope>
</reference>
<accession>A0ABN8NMD5</accession>
<evidence type="ECO:0000256" key="1">
    <source>
        <dbReference type="ARBA" id="ARBA00022614"/>
    </source>
</evidence>
<dbReference type="SUPFAM" id="SSF52075">
    <property type="entry name" value="Outer arm dynein light chain 1"/>
    <property type="match status" value="1"/>
</dbReference>
<dbReference type="InterPro" id="IPR027417">
    <property type="entry name" value="P-loop_NTPase"/>
</dbReference>
<dbReference type="InterPro" id="IPR036388">
    <property type="entry name" value="WH-like_DNA-bd_sf"/>
</dbReference>
<dbReference type="Gene3D" id="3.40.50.300">
    <property type="entry name" value="P-loop containing nucleotide triphosphate hydrolases"/>
    <property type="match status" value="2"/>
</dbReference>
<protein>
    <submittedName>
        <fullName evidence="4">Uncharacterized protein</fullName>
    </submittedName>
</protein>
<dbReference type="SMART" id="SM00369">
    <property type="entry name" value="LRR_TYP"/>
    <property type="match status" value="3"/>
</dbReference>
<keyword evidence="2" id="KW-0677">Repeat</keyword>
<organism evidence="4 5">
    <name type="scientific">Porites lobata</name>
    <dbReference type="NCBI Taxonomy" id="104759"/>
    <lineage>
        <taxon>Eukaryota</taxon>
        <taxon>Metazoa</taxon>
        <taxon>Cnidaria</taxon>
        <taxon>Anthozoa</taxon>
        <taxon>Hexacorallia</taxon>
        <taxon>Scleractinia</taxon>
        <taxon>Fungiina</taxon>
        <taxon>Poritidae</taxon>
        <taxon>Porites</taxon>
    </lineage>
</organism>
<dbReference type="PANTHER" id="PTHR47508">
    <property type="entry name" value="SAM DOMAIN-CONTAINING PROTEIN-RELATED"/>
    <property type="match status" value="1"/>
</dbReference>
<dbReference type="PROSITE" id="PS51450">
    <property type="entry name" value="LRR"/>
    <property type="match status" value="3"/>
</dbReference>
<evidence type="ECO:0000313" key="4">
    <source>
        <dbReference type="EMBL" id="CAH3113510.1"/>
    </source>
</evidence>
<proteinExistence type="predicted"/>
<dbReference type="SUPFAM" id="SSF52540">
    <property type="entry name" value="P-loop containing nucleoside triphosphate hydrolases"/>
    <property type="match status" value="2"/>
</dbReference>
<keyword evidence="1" id="KW-0433">Leucine-rich repeat</keyword>
<dbReference type="InterPro" id="IPR032675">
    <property type="entry name" value="LRR_dom_sf"/>
</dbReference>
<dbReference type="Gene3D" id="3.80.10.10">
    <property type="entry name" value="Ribonuclease Inhibitor"/>
    <property type="match status" value="1"/>
</dbReference>
<sequence>MEVSAFTGLNVDNLFSKIGLMVQSRVLLKADNAAFDIFEDELGTQIFERRKALARLVKMQEIDLSYHGRFTPLIYNVISGIESLVLDGYLCTLCKLDLSHNQLSRFPKEIGSLLSLTHLFLNDNNLSSLQPIIIRRLVNLQELDLRNNKLNNFSLDITKLSCLRRLSVQGNPLKDDETRKLMKLAHNERWIDIAEVPKEILFKGQHSMLMYQEALRDGFVNVYRGRIFLIGQDRAGKTSLKKSLLGVPFDPKEESTEGIDPSKCDIDVNRVQSWRFDSKNTILSEVSEQISRSLALELFPSEASKQISRQVKSGGSLVTGDDDDNHYHTAVDDYDGLNEEKNSTQEKATTVTVPAEVTKYTTEYLRQMLLQGQQTVHDNNREDPIVTLELWDFAGQHLYYASHPVFFSPRGVYVLVHNLSKPLGSMAEPCVRQGVHDIFLENPNGETNMENLLSWLVTVHSSRPTGGELVGNTEREDLAYLRPPVFIVGTHADKPVEDINVITSQIQRGISGKEYEKHVIRPFFNVDNTKGNRSMIRRMREFLGKRLKKGHQPGQEGDSDGIDDLRAKIMEVLRQEPYMGEKIPTRWAHFERVLEELVAQSIHYKTVEQLQISAREDCLIDDDDEFQTMLNFYHDLGLIIKHRSTVVLEAKWLIDLFKELITIPRFDKANPLFSTYWKELEKSGVLCMELVSHVFSKFVDQTIVKDDILDMMDQFGLIAKFTSSTSGTTYFVPAQLRTPPTDICKLHPTPEDPCPLYLHFRGGFVPKGLFIRLVSSSISWCCKTWQETPPPTLYQNGAHFVIVDKQIIYDFILLCKKSFIKIALKQRNEDEESVSVSESVEIPSRVRVFIDDTLQKLSHELPCLSGLQYELSVACPHCLDECSNHREAACTQDDCLHFFELKEGQRLICTKNVRDRVRRVLGMEKWLSLRRTQVKLIKGGESDPEKSLKALNVTLLASEWGSSMGGLSTINRNLAILLAKHSLVNITLLVPQSSCSEEDRRDAAKQNIVIREAESLPGYYDPLDWLSSPPKNLAIDIVLGHGAKLGKQAQVIRKYHGCKWVQVVHTAPEQLGMFKNYDSAVAKGEEKDRAEVDLCRLADLVVAVGPKLREAYSSRLRVYKKHQCIFQLTPGTFHEFSMLEQATLEEGTFKVLTFGRGDPEDFSLKGYDIAAKAVVELKDSSYCLVFVGAPIGKQDEVAQNLLQTGIAKDQLFVRAFVRSKERLKELFCEVDLAIMPSRTEGFGLTALEALSAGLPILVSGNSGFAHTLRDLPSGKSFVVNSNDPTEWAKAIAAVRQKGRAQRLQEIQTLFASYEERYNWEEQCGALVEKMWNMVQAELPLPKEILFQEQHTILMYQKALRDGYVNVYRGRIFLIGQDRAGKTSLKKSLLGMPFDPKEESTEGIDPSKCNIDVNRVQNWHSDSKNTILSEVSGQISLSFAMELFPLRQVSREKEMMASEVFYVEIVKVSNLQTFIYAFNVCFHCDGNRTADRPKEATAHSSTRQVKRAGSLVTGDDDDDQTSVTIPAEVAKCGTEYLTQKLPQGQQTVHDNNRKGPFVNLELWDFAGQHLYYASHPVFFSPRGVYVLVHNLSKRLDALAEPCVRQGTHDIFLENPNGETNMENLLSWLVTVHGSRPIGGECVGNTEKEDLAYLRPPVIIVGTHADKPVEDINVITSQIQRGISGKEYEKHVIRPFFNVDNTKGKGNESMLRRMRRYFGQRLAGQEDDSVSTKSDGIDALRAKIMEVLRQEPYMGEKIPTRWARFERVLEELVAQRIHYRTVEQLQTSARKDCFIHDDDEFQTMLNFYHDLGLIIKHRSTVVLETKWLIDLFKELITIPRFDKANPLFSPYWQEVEKSGVLCMELVNHVFSKFVEQSVVKEDILDMMDQFGLIAKFTSSTSGTMYFVPAQLKTPPTDICKLHPTPADPCPLYLHFRGGFVPKGLFIRLVSSSISWCCKTWQETPPPTLYQNGAHFVIAGKQIIYDFILLCKKRFIKIVLKQRNEDEEAVSVSESVEIPSRVRVFIDDTLQKLSHELPCLSGLQYELSVACPHCLAECSNHREAACTQEECLHFFELKEGQRLICTKKVRDSVRRVLGMEKWLSLRRIEVKYLIKYSESDPGKSVKALNVTCWRVSGAHPWVACQQLTEISPFYLRSTAWSTLLFWYHNRLAVRRTGETLQNRTLSFVKQRVYQDLILLSG</sequence>
<name>A0ABN8NMD5_9CNID</name>
<gene>
    <name evidence="4" type="ORF">PLOB_00022152</name>
</gene>
<dbReference type="SUPFAM" id="SSF53756">
    <property type="entry name" value="UDP-Glycosyltransferase/glycogen phosphorylase"/>
    <property type="match status" value="1"/>
</dbReference>
<feature type="region of interest" description="Disordered" evidence="3">
    <location>
        <begin position="1490"/>
        <end position="1517"/>
    </location>
</feature>
<evidence type="ECO:0000256" key="2">
    <source>
        <dbReference type="ARBA" id="ARBA00022737"/>
    </source>
</evidence>
<keyword evidence="5" id="KW-1185">Reference proteome</keyword>
<dbReference type="InterPro" id="IPR003591">
    <property type="entry name" value="Leu-rich_rpt_typical-subtyp"/>
</dbReference>
<dbReference type="InterPro" id="IPR001611">
    <property type="entry name" value="Leu-rich_rpt"/>
</dbReference>
<dbReference type="CDD" id="cd03801">
    <property type="entry name" value="GT4_PimA-like"/>
    <property type="match status" value="1"/>
</dbReference>